<proteinExistence type="predicted"/>
<evidence type="ECO:0000313" key="3">
    <source>
        <dbReference type="Proteomes" id="UP000266272"/>
    </source>
</evidence>
<feature type="chain" id="PRO_5017460723" evidence="1">
    <location>
        <begin position="22"/>
        <end position="374"/>
    </location>
</feature>
<name>A0A395NYN1_TRIAR</name>
<organism evidence="2 3">
    <name type="scientific">Trichoderma arundinaceum</name>
    <dbReference type="NCBI Taxonomy" id="490622"/>
    <lineage>
        <taxon>Eukaryota</taxon>
        <taxon>Fungi</taxon>
        <taxon>Dikarya</taxon>
        <taxon>Ascomycota</taxon>
        <taxon>Pezizomycotina</taxon>
        <taxon>Sordariomycetes</taxon>
        <taxon>Hypocreomycetidae</taxon>
        <taxon>Hypocreales</taxon>
        <taxon>Hypocreaceae</taxon>
        <taxon>Trichoderma</taxon>
    </lineage>
</organism>
<dbReference type="InterPro" id="IPR008929">
    <property type="entry name" value="Chondroitin_lyas"/>
</dbReference>
<dbReference type="SUPFAM" id="SSF48230">
    <property type="entry name" value="Chondroitin AC/alginate lyase"/>
    <property type="match status" value="1"/>
</dbReference>
<evidence type="ECO:0000256" key="1">
    <source>
        <dbReference type="SAM" id="SignalP"/>
    </source>
</evidence>
<dbReference type="STRING" id="490622.A0A395NYN1"/>
<gene>
    <name evidence="2" type="ORF">TARUN_1007</name>
</gene>
<evidence type="ECO:0000313" key="2">
    <source>
        <dbReference type="EMBL" id="RFU81206.1"/>
    </source>
</evidence>
<feature type="signal peptide" evidence="1">
    <location>
        <begin position="1"/>
        <end position="21"/>
    </location>
</feature>
<dbReference type="AlphaFoldDB" id="A0A395NYN1"/>
<sequence length="374" mass="40358">MAPSLLVILLCSLSLSTLAQAAASSTINSHALDSRANFVHPGLDFFTTKQTLPVSNSRSTQRQIRGDTVYAKATATTLGAWSSTLTFIDGTSDKFLASGIYGYQLANAAEILRGYSGWTGLAAMNTLLEKVFYAMNHDFVVNHNGAKIVHYWANWDLANLCTKYAIGVLSDNATITNEAVNYFKSTAGNGAIQKTIWAAYTESGSNKILGQNQEAGRDQGHAMLDYALLGVLAQQTYNQGNDYLATFLIGSGWTGPEYAAKYNLGFDVPYTTYVNSDVTQTTISNGSRGNIRPIWELIYGHYGSLKGLNASWSKQYRGLVVSNGGGAEGGGGDYGTNSGGYDQLGFDLVPFCIGWKLEFCAQFTHRVAMSARNC</sequence>
<dbReference type="EMBL" id="PXOA01000062">
    <property type="protein sequence ID" value="RFU81206.1"/>
    <property type="molecule type" value="Genomic_DNA"/>
</dbReference>
<keyword evidence="1" id="KW-0732">Signal</keyword>
<keyword evidence="3" id="KW-1185">Reference proteome</keyword>
<accession>A0A395NYN1</accession>
<dbReference type="Proteomes" id="UP000266272">
    <property type="component" value="Unassembled WGS sequence"/>
</dbReference>
<dbReference type="OrthoDB" id="5302720at2759"/>
<protein>
    <submittedName>
        <fullName evidence="2">Gpi anchored</fullName>
    </submittedName>
</protein>
<reference evidence="2 3" key="1">
    <citation type="journal article" date="2018" name="PLoS Pathog.">
        <title>Evolution of structural diversity of trichothecenes, a family of toxins produced by plant pathogenic and entomopathogenic fungi.</title>
        <authorList>
            <person name="Proctor R.H."/>
            <person name="McCormick S.P."/>
            <person name="Kim H.S."/>
            <person name="Cardoza R.E."/>
            <person name="Stanley A.M."/>
            <person name="Lindo L."/>
            <person name="Kelly A."/>
            <person name="Brown D.W."/>
            <person name="Lee T."/>
            <person name="Vaughan M.M."/>
            <person name="Alexander N.J."/>
            <person name="Busman M."/>
            <person name="Gutierrez S."/>
        </authorList>
    </citation>
    <scope>NUCLEOTIDE SEQUENCE [LARGE SCALE GENOMIC DNA]</scope>
    <source>
        <strain evidence="2 3">IBT 40837</strain>
    </source>
</reference>
<comment type="caution">
    <text evidence="2">The sequence shown here is derived from an EMBL/GenBank/DDBJ whole genome shotgun (WGS) entry which is preliminary data.</text>
</comment>